<evidence type="ECO:0000256" key="2">
    <source>
        <dbReference type="ARBA" id="ARBA00022630"/>
    </source>
</evidence>
<dbReference type="Pfam" id="PF00724">
    <property type="entry name" value="Oxidored_FMN"/>
    <property type="match status" value="1"/>
</dbReference>
<proteinExistence type="inferred from homology"/>
<dbReference type="HOGENOM" id="CLU_349830_0_0_1"/>
<dbReference type="InParanoid" id="V5G559"/>
<evidence type="ECO:0000259" key="5">
    <source>
        <dbReference type="Pfam" id="PF00724"/>
    </source>
</evidence>
<evidence type="ECO:0000256" key="3">
    <source>
        <dbReference type="ARBA" id="ARBA00022643"/>
    </source>
</evidence>
<keyword evidence="7" id="KW-1185">Reference proteome</keyword>
<protein>
    <submittedName>
        <fullName evidence="6">FMN binding oxidoreductase</fullName>
    </submittedName>
</protein>
<reference evidence="7" key="1">
    <citation type="journal article" date="2014" name="Genome Announc.">
        <title>Draft genome sequence of the formaldehyde-resistant fungus Byssochlamys spectabilis No. 5 (anamorph Paecilomyces variotii No. 5) (NBRC109023).</title>
        <authorList>
            <person name="Oka T."/>
            <person name="Ekino K."/>
            <person name="Fukuda K."/>
            <person name="Nomura Y."/>
        </authorList>
    </citation>
    <scope>NUCLEOTIDE SEQUENCE [LARGE SCALE GENOMIC DNA]</scope>
    <source>
        <strain evidence="7">No. 5 / NBRC 109023</strain>
    </source>
</reference>
<dbReference type="PANTHER" id="PTHR43656">
    <property type="entry name" value="BINDING OXIDOREDUCTASE, PUTATIVE (AFU_ORTHOLOGUE AFUA_2G08260)-RELATED"/>
    <property type="match status" value="1"/>
</dbReference>
<dbReference type="InterPro" id="IPR051799">
    <property type="entry name" value="NADH_flavin_oxidoreductase"/>
</dbReference>
<comment type="caution">
    <text evidence="6">The sequence shown here is derived from an EMBL/GenBank/DDBJ whole genome shotgun (WGS) entry which is preliminary data.</text>
</comment>
<dbReference type="Gene3D" id="3.20.20.70">
    <property type="entry name" value="Aldolase class I"/>
    <property type="match status" value="1"/>
</dbReference>
<dbReference type="PANTHER" id="PTHR43656:SF2">
    <property type="entry name" value="BINDING OXIDOREDUCTASE, PUTATIVE (AFU_ORTHOLOGUE AFUA_2G08260)-RELATED"/>
    <property type="match status" value="1"/>
</dbReference>
<dbReference type="InterPro" id="IPR001155">
    <property type="entry name" value="OxRdtase_FMN_N"/>
</dbReference>
<organism evidence="6 7">
    <name type="scientific">Byssochlamys spectabilis (strain No. 5 / NBRC 109023)</name>
    <name type="common">Paecilomyces variotii</name>
    <dbReference type="NCBI Taxonomy" id="1356009"/>
    <lineage>
        <taxon>Eukaryota</taxon>
        <taxon>Fungi</taxon>
        <taxon>Dikarya</taxon>
        <taxon>Ascomycota</taxon>
        <taxon>Pezizomycotina</taxon>
        <taxon>Eurotiomycetes</taxon>
        <taxon>Eurotiomycetidae</taxon>
        <taxon>Eurotiales</taxon>
        <taxon>Thermoascaceae</taxon>
        <taxon>Paecilomyces</taxon>
    </lineage>
</organism>
<comment type="similarity">
    <text evidence="1">Belongs to the NADH:flavin oxidoreductase/NADH oxidase family.</text>
</comment>
<dbReference type="Proteomes" id="UP000018001">
    <property type="component" value="Unassembled WGS sequence"/>
</dbReference>
<sequence>MLGSNALADLHFPPISSTMLVPEICNAKDATSSAKCPAVESQRICMDSEPDSSRISVTDERLNLAHQTVTDVEKTTTTKQIPLRQIKNPKKRKVQQLVDDSDIDIFLGQETLKCKAHGLPAPEESYYNLAIQEWSFAIMDDRVRKTAQRLLLGIASPQAITNLQAAVQSWHARADAQSLRLPEPDSKSETFLFIEKINQEIGGLLLLRRFYILRLFEMCGGCDTPSCSGFVQENPEGSMATEKRKGNLRNKAELEVAEHMMKEVFAHFHRETRDYEEKLRAAKCFRKIGRRLHAISRRFGKGVLAVIPFHESPGQPNLEVTDNMLERLPEKVLSELIDMLDTNQGDILRKFSAAALKIVESMLNRSLYSCDTFILEYSSATHISRLPKNSSGLLALLRDADKGMQASAAMAEQMAKPSDHTPNDSFFQVYSRWAEGGWGSILTGNVQVDADYLGGPNDLAPPRDYNAEKDASVLEQWKKYADACQKHGTPAIVQLCHPGRQSSLGAGDRSLFTPTIAPSPIPLNIGDGIIPTLIRMLVFPTPREMTVVDIERVTRQFVDAARLMADAGFSGIEFHGAHGYLIDQFLSPKTNQRTDAYGGTPERRAKFLLDIIVQTRKAVPSNFCIGIKLNSADHDSSYFEDVMTQIGLVVAAGIDFIEISGGTYETPKMMDYDLNKQQPISSRTAAREAFFLDFSREARKRYPNLVLMLTGGFRTRQGAEAALKENACDLIGIGRPACIDPKLAHLILDDGIKDEDAQLALKKAPVPFLLKLLPVRVQNAGAETLYYVAQIQRIAKGLATFAPAI</sequence>
<dbReference type="eggNOG" id="KOG0134">
    <property type="taxonomic scope" value="Eukaryota"/>
</dbReference>
<feature type="domain" description="NADH:flavin oxidoreductase/NADH oxidase N-terminal" evidence="5">
    <location>
        <begin position="408"/>
        <end position="746"/>
    </location>
</feature>
<name>V5G559_BYSSN</name>
<dbReference type="GO" id="GO:0016491">
    <property type="term" value="F:oxidoreductase activity"/>
    <property type="evidence" value="ECO:0007669"/>
    <property type="project" value="UniProtKB-KW"/>
</dbReference>
<evidence type="ECO:0000313" key="6">
    <source>
        <dbReference type="EMBL" id="GAD99598.1"/>
    </source>
</evidence>
<dbReference type="SUPFAM" id="SSF51395">
    <property type="entry name" value="FMN-linked oxidoreductases"/>
    <property type="match status" value="1"/>
</dbReference>
<evidence type="ECO:0000256" key="4">
    <source>
        <dbReference type="ARBA" id="ARBA00023002"/>
    </source>
</evidence>
<accession>V5G559</accession>
<evidence type="ECO:0000256" key="1">
    <source>
        <dbReference type="ARBA" id="ARBA00005979"/>
    </source>
</evidence>
<dbReference type="AlphaFoldDB" id="V5G559"/>
<dbReference type="EMBL" id="BAUL01000306">
    <property type="protein sequence ID" value="GAD99598.1"/>
    <property type="molecule type" value="Genomic_DNA"/>
</dbReference>
<keyword evidence="3" id="KW-0288">FMN</keyword>
<dbReference type="OrthoDB" id="1663137at2759"/>
<evidence type="ECO:0000313" key="7">
    <source>
        <dbReference type="Proteomes" id="UP000018001"/>
    </source>
</evidence>
<keyword evidence="4" id="KW-0560">Oxidoreductase</keyword>
<gene>
    <name evidence="6" type="ORF">PVAR5_8318</name>
</gene>
<keyword evidence="2" id="KW-0285">Flavoprotein</keyword>
<dbReference type="InterPro" id="IPR013785">
    <property type="entry name" value="Aldolase_TIM"/>
</dbReference>
<dbReference type="GO" id="GO:0010181">
    <property type="term" value="F:FMN binding"/>
    <property type="evidence" value="ECO:0007669"/>
    <property type="project" value="InterPro"/>
</dbReference>